<accession>A0A0E9T3R4</accession>
<dbReference type="AlphaFoldDB" id="A0A0E9T3R4"/>
<reference evidence="1" key="2">
    <citation type="journal article" date="2015" name="Fish Shellfish Immunol.">
        <title>Early steps in the European eel (Anguilla anguilla)-Vibrio vulnificus interaction in the gills: Role of the RtxA13 toxin.</title>
        <authorList>
            <person name="Callol A."/>
            <person name="Pajuelo D."/>
            <person name="Ebbesson L."/>
            <person name="Teles M."/>
            <person name="MacKenzie S."/>
            <person name="Amaro C."/>
        </authorList>
    </citation>
    <scope>NUCLEOTIDE SEQUENCE</scope>
</reference>
<name>A0A0E9T3R4_ANGAN</name>
<proteinExistence type="predicted"/>
<protein>
    <submittedName>
        <fullName evidence="1">Uncharacterized protein</fullName>
    </submittedName>
</protein>
<organism evidence="1">
    <name type="scientific">Anguilla anguilla</name>
    <name type="common">European freshwater eel</name>
    <name type="synonym">Muraena anguilla</name>
    <dbReference type="NCBI Taxonomy" id="7936"/>
    <lineage>
        <taxon>Eukaryota</taxon>
        <taxon>Metazoa</taxon>
        <taxon>Chordata</taxon>
        <taxon>Craniata</taxon>
        <taxon>Vertebrata</taxon>
        <taxon>Euteleostomi</taxon>
        <taxon>Actinopterygii</taxon>
        <taxon>Neopterygii</taxon>
        <taxon>Teleostei</taxon>
        <taxon>Anguilliformes</taxon>
        <taxon>Anguillidae</taxon>
        <taxon>Anguilla</taxon>
    </lineage>
</organism>
<evidence type="ECO:0000313" key="1">
    <source>
        <dbReference type="EMBL" id="JAH47263.1"/>
    </source>
</evidence>
<reference evidence="1" key="1">
    <citation type="submission" date="2014-11" db="EMBL/GenBank/DDBJ databases">
        <authorList>
            <person name="Amaro Gonzalez C."/>
        </authorList>
    </citation>
    <scope>NUCLEOTIDE SEQUENCE</scope>
</reference>
<dbReference type="EMBL" id="GBXM01061314">
    <property type="protein sequence ID" value="JAH47263.1"/>
    <property type="molecule type" value="Transcribed_RNA"/>
</dbReference>
<sequence length="37" mass="4343">MCHCPNSLIELTAAVIIRQYVFFPTEMSFSLYFIPLF</sequence>